<comment type="caution">
    <text evidence="2">The sequence shown here is derived from an EMBL/GenBank/DDBJ whole genome shotgun (WGS) entry which is preliminary data.</text>
</comment>
<keyword evidence="1" id="KW-0732">Signal</keyword>
<reference evidence="2 3" key="1">
    <citation type="submission" date="2020-08" db="EMBL/GenBank/DDBJ databases">
        <title>Genomic Encyclopedia of Type Strains, Phase IV (KMG-IV): sequencing the most valuable type-strain genomes for metagenomic binning, comparative biology and taxonomic classification.</title>
        <authorList>
            <person name="Goeker M."/>
        </authorList>
    </citation>
    <scope>NUCLEOTIDE SEQUENCE [LARGE SCALE GENOMIC DNA]</scope>
    <source>
        <strain evidence="2 3">DSM 40141</strain>
    </source>
</reference>
<gene>
    <name evidence="2" type="ORF">HNQ79_004924</name>
</gene>
<feature type="chain" id="PRO_5039124990" description="Lipoprotein" evidence="1">
    <location>
        <begin position="24"/>
        <end position="165"/>
    </location>
</feature>
<dbReference type="Proteomes" id="UP000540423">
    <property type="component" value="Unassembled WGS sequence"/>
</dbReference>
<dbReference type="RefSeq" id="WP_185034508.1">
    <property type="nucleotide sequence ID" value="NZ_BNBN01000011.1"/>
</dbReference>
<dbReference type="PROSITE" id="PS51318">
    <property type="entry name" value="TAT"/>
    <property type="match status" value="1"/>
</dbReference>
<proteinExistence type="predicted"/>
<dbReference type="EMBL" id="JACHEM010000013">
    <property type="protein sequence ID" value="MBB6438417.1"/>
    <property type="molecule type" value="Genomic_DNA"/>
</dbReference>
<accession>A0A7X0LRT2</accession>
<name>A0A7X0LRT2_9ACTN</name>
<feature type="signal peptide" evidence="1">
    <location>
        <begin position="1"/>
        <end position="23"/>
    </location>
</feature>
<evidence type="ECO:0000256" key="1">
    <source>
        <dbReference type="SAM" id="SignalP"/>
    </source>
</evidence>
<dbReference type="InterPro" id="IPR006311">
    <property type="entry name" value="TAT_signal"/>
</dbReference>
<dbReference type="PROSITE" id="PS51257">
    <property type="entry name" value="PROKAR_LIPOPROTEIN"/>
    <property type="match status" value="1"/>
</dbReference>
<sequence>MRTPTTRRRALAWSTAAAAGLLAGCSDGSGPAGSAGTETGPTARKAAVRLRESSARTSLDLLAHYDALLKRHPAQGARLKPLRTQVARHAEVLRGEGRRVAGRPPVSVAADPRAAVQELAAAEQRASDAHLAALGGATPELARLLASVAAAAAAHAYLLTDGAEG</sequence>
<organism evidence="2 3">
    <name type="scientific">Streptomyces candidus</name>
    <dbReference type="NCBI Taxonomy" id="67283"/>
    <lineage>
        <taxon>Bacteria</taxon>
        <taxon>Bacillati</taxon>
        <taxon>Actinomycetota</taxon>
        <taxon>Actinomycetes</taxon>
        <taxon>Kitasatosporales</taxon>
        <taxon>Streptomycetaceae</taxon>
        <taxon>Streptomyces</taxon>
    </lineage>
</organism>
<keyword evidence="3" id="KW-1185">Reference proteome</keyword>
<evidence type="ECO:0000313" key="3">
    <source>
        <dbReference type="Proteomes" id="UP000540423"/>
    </source>
</evidence>
<evidence type="ECO:0000313" key="2">
    <source>
        <dbReference type="EMBL" id="MBB6438417.1"/>
    </source>
</evidence>
<evidence type="ECO:0008006" key="4">
    <source>
        <dbReference type="Google" id="ProtNLM"/>
    </source>
</evidence>
<protein>
    <recommendedName>
        <fullName evidence="4">Lipoprotein</fullName>
    </recommendedName>
</protein>
<dbReference type="AlphaFoldDB" id="A0A7X0LRT2"/>